<protein>
    <recommendedName>
        <fullName evidence="3">Knr4/Smi1-like domain-containing protein</fullName>
    </recommendedName>
</protein>
<dbReference type="Proteomes" id="UP000015620">
    <property type="component" value="Chromosome"/>
</dbReference>
<organism evidence="1 2">
    <name type="scientific">Treponema pedis str. T A4</name>
    <dbReference type="NCBI Taxonomy" id="1291379"/>
    <lineage>
        <taxon>Bacteria</taxon>
        <taxon>Pseudomonadati</taxon>
        <taxon>Spirochaetota</taxon>
        <taxon>Spirochaetia</taxon>
        <taxon>Spirochaetales</taxon>
        <taxon>Treponemataceae</taxon>
        <taxon>Treponema</taxon>
    </lineage>
</organism>
<dbReference type="EMBL" id="CP004120">
    <property type="protein sequence ID" value="AGT43855.1"/>
    <property type="molecule type" value="Genomic_DNA"/>
</dbReference>
<dbReference type="RefSeq" id="WP_020965155.1">
    <property type="nucleotide sequence ID" value="NC_022097.1"/>
</dbReference>
<dbReference type="PATRIC" id="fig|1291379.3.peg.1349"/>
<dbReference type="InterPro" id="IPR037883">
    <property type="entry name" value="Knr4/Smi1-like_sf"/>
</dbReference>
<dbReference type="GeneID" id="301091365"/>
<dbReference type="AlphaFoldDB" id="S5ZUJ3"/>
<proteinExistence type="predicted"/>
<evidence type="ECO:0000313" key="1">
    <source>
        <dbReference type="EMBL" id="AGT43855.1"/>
    </source>
</evidence>
<name>S5ZUJ3_9SPIR</name>
<accession>S5ZUJ3</accession>
<dbReference type="SUPFAM" id="SSF160631">
    <property type="entry name" value="SMI1/KNR4-like"/>
    <property type="match status" value="1"/>
</dbReference>
<evidence type="ECO:0000313" key="2">
    <source>
        <dbReference type="Proteomes" id="UP000015620"/>
    </source>
</evidence>
<reference evidence="1 2" key="1">
    <citation type="journal article" date="2013" name="PLoS ONE">
        <title>Genome-Wide Relatedness of Treponema pedis, from Gingiva and Necrotic Skin Lesions of Pigs, with the Human Oral Pathogen Treponema denticola.</title>
        <authorList>
            <person name="Svartstrom O."/>
            <person name="Mushtaq M."/>
            <person name="Pringle M."/>
            <person name="Segerman B."/>
        </authorList>
    </citation>
    <scope>NUCLEOTIDE SEQUENCE [LARGE SCALE GENOMIC DNA]</scope>
    <source>
        <strain evidence="1">T A4</strain>
    </source>
</reference>
<dbReference type="STRING" id="1291379.TPE_1360"/>
<gene>
    <name evidence="1" type="ORF">TPE_1360</name>
</gene>
<dbReference type="HOGENOM" id="CLU_2605012_0_0_12"/>
<dbReference type="OrthoDB" id="2635342at2"/>
<keyword evidence="2" id="KW-1185">Reference proteome</keyword>
<sequence>MSDFTFLGAYKVINEEQDNGLDTIFYPVTDREITSLETELQSKLPSELADFYSQVGYGFIKKEAGNINRKQNKIFQKFK</sequence>
<dbReference type="KEGG" id="tped:TPE_1360"/>
<evidence type="ECO:0008006" key="3">
    <source>
        <dbReference type="Google" id="ProtNLM"/>
    </source>
</evidence>